<dbReference type="InterPro" id="IPR036390">
    <property type="entry name" value="WH_DNA-bd_sf"/>
</dbReference>
<gene>
    <name evidence="6" type="ORF">SAMN04488554_3371</name>
</gene>
<dbReference type="STRING" id="648782.SAMN04488554_3371"/>
<dbReference type="RefSeq" id="WP_175477173.1">
    <property type="nucleotide sequence ID" value="NZ_FNTX01000002.1"/>
</dbReference>
<dbReference type="InterPro" id="IPR014757">
    <property type="entry name" value="Tscrpt_reg_IclR_C"/>
</dbReference>
<evidence type="ECO:0000259" key="4">
    <source>
        <dbReference type="PROSITE" id="PS51077"/>
    </source>
</evidence>
<name>A0A1H5MGA0_9MICO</name>
<evidence type="ECO:0000313" key="7">
    <source>
        <dbReference type="Proteomes" id="UP000199220"/>
    </source>
</evidence>
<evidence type="ECO:0000256" key="1">
    <source>
        <dbReference type="ARBA" id="ARBA00023015"/>
    </source>
</evidence>
<dbReference type="PROSITE" id="PS51078">
    <property type="entry name" value="ICLR_ED"/>
    <property type="match status" value="1"/>
</dbReference>
<dbReference type="Pfam" id="PF01614">
    <property type="entry name" value="IclR_C"/>
    <property type="match status" value="1"/>
</dbReference>
<evidence type="ECO:0000313" key="6">
    <source>
        <dbReference type="EMBL" id="SEE88315.1"/>
    </source>
</evidence>
<sequence length="273" mass="29689">MERTGRTNHSVDRSLAAVQLVARAGRSMRFVDLQRRLDVPKGTLHNLLGSLVAAGFLERDSDGYTIGIGAFEVGAAFHRHRSIHDVAGVVLDRLVETFNETVHFGALRDGDVIYVDRRDCTHEVRYVAHLGDRKPAYGTGLGKAMLATLSDEQIVSLYPEELPTVTSRTIRTRDALLHQLAAARRRGYAIEDEESTPGARCIGVAITTDLGLYGISITVPVQRCTLEQLEEHLGDLQEAAREIGSKLSAVEWLNGPGARELSPRAAATDPGGA</sequence>
<keyword evidence="1" id="KW-0805">Transcription regulation</keyword>
<dbReference type="GO" id="GO:0003700">
    <property type="term" value="F:DNA-binding transcription factor activity"/>
    <property type="evidence" value="ECO:0007669"/>
    <property type="project" value="TreeGrafter"/>
</dbReference>
<keyword evidence="7" id="KW-1185">Reference proteome</keyword>
<evidence type="ECO:0000256" key="3">
    <source>
        <dbReference type="ARBA" id="ARBA00023163"/>
    </source>
</evidence>
<protein>
    <submittedName>
        <fullName evidence="6">Transcriptional regulator, IclR family</fullName>
    </submittedName>
</protein>
<evidence type="ECO:0000256" key="2">
    <source>
        <dbReference type="ARBA" id="ARBA00023125"/>
    </source>
</evidence>
<dbReference type="Gene3D" id="1.10.10.10">
    <property type="entry name" value="Winged helix-like DNA-binding domain superfamily/Winged helix DNA-binding domain"/>
    <property type="match status" value="1"/>
</dbReference>
<dbReference type="Proteomes" id="UP000199220">
    <property type="component" value="Unassembled WGS sequence"/>
</dbReference>
<reference evidence="7" key="1">
    <citation type="submission" date="2016-10" db="EMBL/GenBank/DDBJ databases">
        <authorList>
            <person name="Varghese N."/>
            <person name="Submissions S."/>
        </authorList>
    </citation>
    <scope>NUCLEOTIDE SEQUENCE [LARGE SCALE GENOMIC DNA]</scope>
    <source>
        <strain evidence="7">DSM 21368</strain>
    </source>
</reference>
<dbReference type="PANTHER" id="PTHR30136">
    <property type="entry name" value="HELIX-TURN-HELIX TRANSCRIPTIONAL REGULATOR, ICLR FAMILY"/>
    <property type="match status" value="1"/>
</dbReference>
<keyword evidence="2" id="KW-0238">DNA-binding</keyword>
<dbReference type="Pfam" id="PF09339">
    <property type="entry name" value="HTH_IclR"/>
    <property type="match status" value="1"/>
</dbReference>
<organism evidence="6 7">
    <name type="scientific">Ruania alba</name>
    <dbReference type="NCBI Taxonomy" id="648782"/>
    <lineage>
        <taxon>Bacteria</taxon>
        <taxon>Bacillati</taxon>
        <taxon>Actinomycetota</taxon>
        <taxon>Actinomycetes</taxon>
        <taxon>Micrococcales</taxon>
        <taxon>Ruaniaceae</taxon>
        <taxon>Ruania</taxon>
    </lineage>
</organism>
<dbReference type="InterPro" id="IPR050707">
    <property type="entry name" value="HTH_MetabolicPath_Reg"/>
</dbReference>
<accession>A0A1H5MGA0</accession>
<dbReference type="InterPro" id="IPR036388">
    <property type="entry name" value="WH-like_DNA-bd_sf"/>
</dbReference>
<dbReference type="PANTHER" id="PTHR30136:SF24">
    <property type="entry name" value="HTH-TYPE TRANSCRIPTIONAL REPRESSOR ALLR"/>
    <property type="match status" value="1"/>
</dbReference>
<dbReference type="InterPro" id="IPR029016">
    <property type="entry name" value="GAF-like_dom_sf"/>
</dbReference>
<dbReference type="GO" id="GO:0045892">
    <property type="term" value="P:negative regulation of DNA-templated transcription"/>
    <property type="evidence" value="ECO:0007669"/>
    <property type="project" value="TreeGrafter"/>
</dbReference>
<dbReference type="SUPFAM" id="SSF46785">
    <property type="entry name" value="Winged helix' DNA-binding domain"/>
    <property type="match status" value="1"/>
</dbReference>
<feature type="domain" description="HTH iclR-type" evidence="4">
    <location>
        <begin position="8"/>
        <end position="68"/>
    </location>
</feature>
<proteinExistence type="predicted"/>
<dbReference type="Gene3D" id="3.30.450.40">
    <property type="match status" value="1"/>
</dbReference>
<dbReference type="SUPFAM" id="SSF55781">
    <property type="entry name" value="GAF domain-like"/>
    <property type="match status" value="1"/>
</dbReference>
<evidence type="ECO:0000259" key="5">
    <source>
        <dbReference type="PROSITE" id="PS51078"/>
    </source>
</evidence>
<dbReference type="AlphaFoldDB" id="A0A1H5MGA0"/>
<keyword evidence="3" id="KW-0804">Transcription</keyword>
<feature type="domain" description="IclR-ED" evidence="5">
    <location>
        <begin position="69"/>
        <end position="249"/>
    </location>
</feature>
<dbReference type="InterPro" id="IPR005471">
    <property type="entry name" value="Tscrpt_reg_IclR_N"/>
</dbReference>
<dbReference type="PROSITE" id="PS51077">
    <property type="entry name" value="HTH_ICLR"/>
    <property type="match status" value="1"/>
</dbReference>
<dbReference type="EMBL" id="FNTX01000002">
    <property type="protein sequence ID" value="SEE88315.1"/>
    <property type="molecule type" value="Genomic_DNA"/>
</dbReference>
<dbReference type="SMART" id="SM00346">
    <property type="entry name" value="HTH_ICLR"/>
    <property type="match status" value="1"/>
</dbReference>
<dbReference type="GO" id="GO:0003677">
    <property type="term" value="F:DNA binding"/>
    <property type="evidence" value="ECO:0007669"/>
    <property type="project" value="UniProtKB-KW"/>
</dbReference>